<dbReference type="Ensembl" id="ENSCMIT00000045154.1">
    <property type="protein sequence ID" value="ENSCMIP00000044515.1"/>
    <property type="gene ID" value="ENSCMIG00000018417.1"/>
</dbReference>
<comment type="subcellular location">
    <subcellularLocation>
        <location evidence="1">Mitochondrion</location>
    </subcellularLocation>
</comment>
<organism evidence="13 14">
    <name type="scientific">Callorhinchus milii</name>
    <name type="common">Ghost shark</name>
    <dbReference type="NCBI Taxonomy" id="7868"/>
    <lineage>
        <taxon>Eukaryota</taxon>
        <taxon>Metazoa</taxon>
        <taxon>Chordata</taxon>
        <taxon>Craniata</taxon>
        <taxon>Vertebrata</taxon>
        <taxon>Chondrichthyes</taxon>
        <taxon>Holocephali</taxon>
        <taxon>Chimaeriformes</taxon>
        <taxon>Callorhinchidae</taxon>
        <taxon>Callorhinchus</taxon>
    </lineage>
</organism>
<keyword evidence="11" id="KW-0804">Transcription</keyword>
<evidence type="ECO:0000256" key="10">
    <source>
        <dbReference type="ARBA" id="ARBA00023128"/>
    </source>
</evidence>
<keyword evidence="7" id="KW-0809">Transit peptide</keyword>
<dbReference type="AlphaFoldDB" id="A0A4W3KEF6"/>
<evidence type="ECO:0000256" key="11">
    <source>
        <dbReference type="ARBA" id="ARBA00023163"/>
    </source>
</evidence>
<dbReference type="SMART" id="SM00733">
    <property type="entry name" value="Mterf"/>
    <property type="match status" value="5"/>
</dbReference>
<reference evidence="13" key="5">
    <citation type="submission" date="2025-09" db="UniProtKB">
        <authorList>
            <consortium name="Ensembl"/>
        </authorList>
    </citation>
    <scope>IDENTIFICATION</scope>
</reference>
<evidence type="ECO:0000256" key="2">
    <source>
        <dbReference type="ARBA" id="ARBA00007692"/>
    </source>
</evidence>
<dbReference type="RefSeq" id="XP_007895729.1">
    <property type="nucleotide sequence ID" value="XM_007897538.2"/>
</dbReference>
<comment type="subunit">
    <text evidence="3">Monomer.</text>
</comment>
<dbReference type="STRING" id="7868.ENSCMIP00000044515"/>
<dbReference type="InterPro" id="IPR038538">
    <property type="entry name" value="MTERF_sf"/>
</dbReference>
<evidence type="ECO:0000256" key="12">
    <source>
        <dbReference type="ARBA" id="ARBA00037520"/>
    </source>
</evidence>
<evidence type="ECO:0000256" key="1">
    <source>
        <dbReference type="ARBA" id="ARBA00004173"/>
    </source>
</evidence>
<reference evidence="14" key="3">
    <citation type="journal article" date="2014" name="Nature">
        <title>Elephant shark genome provides unique insights into gnathostome evolution.</title>
        <authorList>
            <consortium name="International Elephant Shark Genome Sequencing Consortium"/>
            <person name="Venkatesh B."/>
            <person name="Lee A.P."/>
            <person name="Ravi V."/>
            <person name="Maurya A.K."/>
            <person name="Lian M.M."/>
            <person name="Swann J.B."/>
            <person name="Ohta Y."/>
            <person name="Flajnik M.F."/>
            <person name="Sutoh Y."/>
            <person name="Kasahara M."/>
            <person name="Hoon S."/>
            <person name="Gangu V."/>
            <person name="Roy S.W."/>
            <person name="Irimia M."/>
            <person name="Korzh V."/>
            <person name="Kondrychyn I."/>
            <person name="Lim Z.W."/>
            <person name="Tay B.H."/>
            <person name="Tohari S."/>
            <person name="Kong K.W."/>
            <person name="Ho S."/>
            <person name="Lorente-Galdos B."/>
            <person name="Quilez J."/>
            <person name="Marques-Bonet T."/>
            <person name="Raney B.J."/>
            <person name="Ingham P.W."/>
            <person name="Tay A."/>
            <person name="Hillier L.W."/>
            <person name="Minx P."/>
            <person name="Boehm T."/>
            <person name="Wilson R.K."/>
            <person name="Brenner S."/>
            <person name="Warren W.C."/>
        </authorList>
    </citation>
    <scope>NUCLEOTIDE SEQUENCE [LARGE SCALE GENOMIC DNA]</scope>
</reference>
<gene>
    <name evidence="13" type="primary">LOC103181225</name>
</gene>
<evidence type="ECO:0000313" key="14">
    <source>
        <dbReference type="Proteomes" id="UP000314986"/>
    </source>
</evidence>
<dbReference type="InParanoid" id="A0A4W3KEF6"/>
<reference evidence="14" key="1">
    <citation type="journal article" date="2006" name="Science">
        <title>Ancient noncoding elements conserved in the human genome.</title>
        <authorList>
            <person name="Venkatesh B."/>
            <person name="Kirkness E.F."/>
            <person name="Loh Y.H."/>
            <person name="Halpern A.L."/>
            <person name="Lee A.P."/>
            <person name="Johnson J."/>
            <person name="Dandona N."/>
            <person name="Viswanathan L.D."/>
            <person name="Tay A."/>
            <person name="Venter J.C."/>
            <person name="Strausberg R.L."/>
            <person name="Brenner S."/>
        </authorList>
    </citation>
    <scope>NUCLEOTIDE SEQUENCE [LARGE SCALE GENOMIC DNA]</scope>
</reference>
<keyword evidence="14" id="KW-1185">Reference proteome</keyword>
<comment type="similarity">
    <text evidence="2">Belongs to the mTERF family.</text>
</comment>
<evidence type="ECO:0000313" key="13">
    <source>
        <dbReference type="Ensembl" id="ENSCMIP00000044515.1"/>
    </source>
</evidence>
<dbReference type="InterPro" id="IPR003690">
    <property type="entry name" value="MTERF"/>
</dbReference>
<proteinExistence type="inferred from homology"/>
<evidence type="ECO:0000256" key="5">
    <source>
        <dbReference type="ARBA" id="ARBA00022553"/>
    </source>
</evidence>
<dbReference type="RefSeq" id="XP_042188327.1">
    <property type="nucleotide sequence ID" value="XM_042332393.1"/>
</dbReference>
<dbReference type="Gene3D" id="1.25.70.10">
    <property type="entry name" value="Transcription termination factor 3, mitochondrial"/>
    <property type="match status" value="2"/>
</dbReference>
<dbReference type="PANTHER" id="PTHR15437:SF2">
    <property type="entry name" value="TRANSCRIPTION TERMINATION FACTOR 1, MITOCHONDRIAL"/>
    <property type="match status" value="1"/>
</dbReference>
<dbReference type="RefSeq" id="XP_007895730.1">
    <property type="nucleotide sequence ID" value="XM_007897539.2"/>
</dbReference>
<name>A0A4W3KEF6_CALMI</name>
<keyword evidence="10" id="KW-0496">Mitochondrion</keyword>
<reference evidence="14" key="2">
    <citation type="journal article" date="2007" name="PLoS Biol.">
        <title>Survey sequencing and comparative analysis of the elephant shark (Callorhinchus milii) genome.</title>
        <authorList>
            <person name="Venkatesh B."/>
            <person name="Kirkness E.F."/>
            <person name="Loh Y.H."/>
            <person name="Halpern A.L."/>
            <person name="Lee A.P."/>
            <person name="Johnson J."/>
            <person name="Dandona N."/>
            <person name="Viswanathan L.D."/>
            <person name="Tay A."/>
            <person name="Venter J.C."/>
            <person name="Strausberg R.L."/>
            <person name="Brenner S."/>
        </authorList>
    </citation>
    <scope>NUCLEOTIDE SEQUENCE [LARGE SCALE GENOMIC DNA]</scope>
</reference>
<keyword evidence="5" id="KW-0597">Phosphoprotein</keyword>
<comment type="function">
    <text evidence="12">Transcription termination factor. Binds to a 28 bp region within the tRNA(Leu(uur)) gene at a position immediately adjacent to and downstream of the 16S rRNA gene; this region comprises a tridecamer sequence critical for directing accurate termination. Binds DNA along the major grove and promotes DNA bending and partial unwinding. Promotes base flipping. Transcription termination activity appears to be polarized with highest specificity for transcripts initiated on the light strand.</text>
</comment>
<sequence length="383" mass="44418">MTPRRVLQAMHIYLHKTRIYHFPQNGLPAALLKISCLRFCTAIQNDPTKSTKRPENRILLNNLSFLGVDIKMARKRQPGVLRRETTNEKGLVQFLRNKGADHKTIASIISRYPRAITRSICHLEERWQLWRNIFKVDSDIIKIVERSPESYFRSSDNENLEKNINFLCSLGLTAKDLHRMFTTAPRTFSNSLELNKQMVEFLQELCVCLGGDDPNDFVKRIITKNVYILIRSTKRVKSNIEFLKESLKLTNDTILKLLQGQGADLLDLSNHYITVNFNNAAKKLRLLDCTDEEIRKFFTTYPPGLYVSSDNLSNKIDCLLEDTICIEQILKSPRVLECSVATLKSRLNKLAKVRYNFEDQGISILEYSRKRFEAKLEKLNEEL</sequence>
<dbReference type="GO" id="GO:0003677">
    <property type="term" value="F:DNA binding"/>
    <property type="evidence" value="ECO:0007669"/>
    <property type="project" value="UniProtKB-KW"/>
</dbReference>
<dbReference type="GeneTree" id="ENSGT00530000063817"/>
<evidence type="ECO:0000256" key="4">
    <source>
        <dbReference type="ARBA" id="ARBA00022472"/>
    </source>
</evidence>
<protein>
    <submittedName>
        <fullName evidence="13">Mitochondrial transcription termination factor 1</fullName>
    </submittedName>
</protein>
<keyword evidence="4" id="KW-0806">Transcription termination</keyword>
<dbReference type="OMA" id="IVSRYPR"/>
<dbReference type="GeneID" id="103181225"/>
<evidence type="ECO:0000256" key="8">
    <source>
        <dbReference type="ARBA" id="ARBA00023015"/>
    </source>
</evidence>
<evidence type="ECO:0000256" key="3">
    <source>
        <dbReference type="ARBA" id="ARBA00011245"/>
    </source>
</evidence>
<reference evidence="13" key="4">
    <citation type="submission" date="2025-08" db="UniProtKB">
        <authorList>
            <consortium name="Ensembl"/>
        </authorList>
    </citation>
    <scope>IDENTIFICATION</scope>
</reference>
<keyword evidence="9" id="KW-0238">DNA-binding</keyword>
<dbReference type="KEGG" id="cmk:103181225"/>
<keyword evidence="6" id="KW-0677">Repeat</keyword>
<dbReference type="FunFam" id="1.25.70.10:FF:000003">
    <property type="entry name" value="transcription termination factor 2, mitochondrial"/>
    <property type="match status" value="1"/>
</dbReference>
<accession>A0A4W3KEF6</accession>
<dbReference type="GO" id="GO:0006393">
    <property type="term" value="P:termination of mitochondrial transcription"/>
    <property type="evidence" value="ECO:0007669"/>
    <property type="project" value="TreeGrafter"/>
</dbReference>
<evidence type="ECO:0000256" key="7">
    <source>
        <dbReference type="ARBA" id="ARBA00022946"/>
    </source>
</evidence>
<evidence type="ECO:0000256" key="6">
    <source>
        <dbReference type="ARBA" id="ARBA00022737"/>
    </source>
</evidence>
<dbReference type="Pfam" id="PF02536">
    <property type="entry name" value="mTERF"/>
    <property type="match status" value="1"/>
</dbReference>
<dbReference type="Proteomes" id="UP000314986">
    <property type="component" value="Unassembled WGS sequence"/>
</dbReference>
<dbReference type="PANTHER" id="PTHR15437">
    <property type="entry name" value="TRANSCRIPTION TERMINATION FACTOR, MITOCHONDRIAL"/>
    <property type="match status" value="1"/>
</dbReference>
<dbReference type="RefSeq" id="XP_007895727.1">
    <property type="nucleotide sequence ID" value="XM_007897536.2"/>
</dbReference>
<keyword evidence="8" id="KW-0805">Transcription regulation</keyword>
<dbReference type="GO" id="GO:0005759">
    <property type="term" value="C:mitochondrial matrix"/>
    <property type="evidence" value="ECO:0007669"/>
    <property type="project" value="TreeGrafter"/>
</dbReference>
<evidence type="ECO:0000256" key="9">
    <source>
        <dbReference type="ARBA" id="ARBA00023125"/>
    </source>
</evidence>